<evidence type="ECO:0000256" key="10">
    <source>
        <dbReference type="ARBA" id="ARBA00023268"/>
    </source>
</evidence>
<dbReference type="InterPro" id="IPR035996">
    <property type="entry name" value="4pyrrol_Methylase_sf"/>
</dbReference>
<dbReference type="SUPFAM" id="SSF51735">
    <property type="entry name" value="NAD(P)-binding Rossmann-fold domains"/>
    <property type="match status" value="1"/>
</dbReference>
<dbReference type="InterPro" id="IPR003043">
    <property type="entry name" value="Uropor_MeTrfase_CS"/>
</dbReference>
<evidence type="ECO:0000256" key="4">
    <source>
        <dbReference type="ARBA" id="ARBA00022679"/>
    </source>
</evidence>
<keyword evidence="3" id="KW-0489">Methyltransferase</keyword>
<dbReference type="EMBL" id="MLJW01000169">
    <property type="protein sequence ID" value="OIQ95340.1"/>
    <property type="molecule type" value="Genomic_DNA"/>
</dbReference>
<dbReference type="PROSITE" id="PS00840">
    <property type="entry name" value="SUMT_2"/>
    <property type="match status" value="1"/>
</dbReference>
<dbReference type="Pfam" id="PF13241">
    <property type="entry name" value="NAD_binding_7"/>
    <property type="match status" value="1"/>
</dbReference>
<dbReference type="InterPro" id="IPR036291">
    <property type="entry name" value="NAD(P)-bd_dom_sf"/>
</dbReference>
<dbReference type="PIRSF" id="PIRSF036426">
    <property type="entry name" value="Sirohaem_synth"/>
    <property type="match status" value="1"/>
</dbReference>
<dbReference type="GO" id="GO:0051266">
    <property type="term" value="F:sirohydrochlorin ferrochelatase activity"/>
    <property type="evidence" value="ECO:0007669"/>
    <property type="project" value="InterPro"/>
</dbReference>
<dbReference type="Gene3D" id="3.40.1010.10">
    <property type="entry name" value="Cobalt-precorrin-4 Transmethylase, Domain 1"/>
    <property type="match status" value="1"/>
</dbReference>
<protein>
    <submittedName>
        <fullName evidence="15">Siroheme synthase</fullName>
    </submittedName>
</protein>
<dbReference type="Pfam" id="PF10414">
    <property type="entry name" value="CysG_dimeriser"/>
    <property type="match status" value="1"/>
</dbReference>
<dbReference type="Pfam" id="PF14824">
    <property type="entry name" value="Sirohm_synth_M"/>
    <property type="match status" value="1"/>
</dbReference>
<organism evidence="15">
    <name type="scientific">mine drainage metagenome</name>
    <dbReference type="NCBI Taxonomy" id="410659"/>
    <lineage>
        <taxon>unclassified sequences</taxon>
        <taxon>metagenomes</taxon>
        <taxon>ecological metagenomes</taxon>
    </lineage>
</organism>
<evidence type="ECO:0000256" key="9">
    <source>
        <dbReference type="ARBA" id="ARBA00023244"/>
    </source>
</evidence>
<evidence type="ECO:0000259" key="12">
    <source>
        <dbReference type="Pfam" id="PF00590"/>
    </source>
</evidence>
<dbReference type="NCBIfam" id="TIGR01470">
    <property type="entry name" value="cysG_Nterm"/>
    <property type="match status" value="1"/>
</dbReference>
<dbReference type="NCBIfam" id="NF004790">
    <property type="entry name" value="PRK06136.1"/>
    <property type="match status" value="1"/>
</dbReference>
<keyword evidence="4" id="KW-0808">Transferase</keyword>
<dbReference type="HAMAP" id="MF_01646">
    <property type="entry name" value="Siroheme_synth"/>
    <property type="match status" value="1"/>
</dbReference>
<dbReference type="InterPro" id="IPR012409">
    <property type="entry name" value="Sirohaem_synth"/>
</dbReference>
<dbReference type="GO" id="GO:0032259">
    <property type="term" value="P:methylation"/>
    <property type="evidence" value="ECO:0007669"/>
    <property type="project" value="UniProtKB-KW"/>
</dbReference>
<dbReference type="NCBIfam" id="TIGR01469">
    <property type="entry name" value="cobA_cysG_Cterm"/>
    <property type="match status" value="1"/>
</dbReference>
<dbReference type="NCBIfam" id="NF007922">
    <property type="entry name" value="PRK10637.1"/>
    <property type="match status" value="1"/>
</dbReference>
<dbReference type="InterPro" id="IPR006366">
    <property type="entry name" value="CobA/CysG_C"/>
</dbReference>
<dbReference type="InterPro" id="IPR019478">
    <property type="entry name" value="Sirohaem_synthase_dimer_dom"/>
</dbReference>
<comment type="caution">
    <text evidence="15">The sequence shown here is derived from an EMBL/GenBank/DDBJ whole genome shotgun (WGS) entry which is preliminary data.</text>
</comment>
<keyword evidence="2" id="KW-0169">Cobalamin biosynthesis</keyword>
<evidence type="ECO:0000256" key="3">
    <source>
        <dbReference type="ARBA" id="ARBA00022603"/>
    </source>
</evidence>
<evidence type="ECO:0000256" key="1">
    <source>
        <dbReference type="ARBA" id="ARBA00005010"/>
    </source>
</evidence>
<dbReference type="InterPro" id="IPR000878">
    <property type="entry name" value="4pyrrol_Mease"/>
</dbReference>
<dbReference type="PANTHER" id="PTHR45790:SF1">
    <property type="entry name" value="SIROHEME SYNTHASE"/>
    <property type="match status" value="1"/>
</dbReference>
<evidence type="ECO:0000259" key="13">
    <source>
        <dbReference type="Pfam" id="PF10414"/>
    </source>
</evidence>
<evidence type="ECO:0000313" key="15">
    <source>
        <dbReference type="EMBL" id="OIQ95340.1"/>
    </source>
</evidence>
<keyword evidence="10" id="KW-0511">Multifunctional enzyme</keyword>
<dbReference type="InterPro" id="IPR006367">
    <property type="entry name" value="Sirohaem_synthase_N"/>
</dbReference>
<evidence type="ECO:0000256" key="5">
    <source>
        <dbReference type="ARBA" id="ARBA00022691"/>
    </source>
</evidence>
<dbReference type="InterPro" id="IPR037115">
    <property type="entry name" value="Sirohaem_synt_dimer_dom_sf"/>
</dbReference>
<evidence type="ECO:0000256" key="2">
    <source>
        <dbReference type="ARBA" id="ARBA00022573"/>
    </source>
</evidence>
<keyword evidence="6" id="KW-0560">Oxidoreductase</keyword>
<feature type="domain" description="Sirohaem synthase dimerisation" evidence="13">
    <location>
        <begin position="150"/>
        <end position="205"/>
    </location>
</feature>
<dbReference type="PANTHER" id="PTHR45790">
    <property type="entry name" value="SIROHEME SYNTHASE-RELATED"/>
    <property type="match status" value="1"/>
</dbReference>
<dbReference type="InterPro" id="IPR050161">
    <property type="entry name" value="Siro_Cobalamin_biosynth"/>
</dbReference>
<feature type="domain" description="Tetrapyrrole methylase" evidence="12">
    <location>
        <begin position="219"/>
        <end position="429"/>
    </location>
</feature>
<reference evidence="15" key="1">
    <citation type="submission" date="2016-10" db="EMBL/GenBank/DDBJ databases">
        <title>Sequence of Gallionella enrichment culture.</title>
        <authorList>
            <person name="Poehlein A."/>
            <person name="Muehling M."/>
            <person name="Daniel R."/>
        </authorList>
    </citation>
    <scope>NUCLEOTIDE SEQUENCE</scope>
</reference>
<dbReference type="SUPFAM" id="SSF53790">
    <property type="entry name" value="Tetrapyrrole methylase"/>
    <property type="match status" value="1"/>
</dbReference>
<dbReference type="GO" id="GO:0004851">
    <property type="term" value="F:uroporphyrin-III C-methyltransferase activity"/>
    <property type="evidence" value="ECO:0007669"/>
    <property type="project" value="InterPro"/>
</dbReference>
<dbReference type="InterPro" id="IPR028281">
    <property type="entry name" value="Sirohaem_synthase_central"/>
</dbReference>
<accession>A0A1J5RTD0</accession>
<evidence type="ECO:0000256" key="6">
    <source>
        <dbReference type="ARBA" id="ARBA00023002"/>
    </source>
</evidence>
<dbReference type="FunFam" id="3.40.1010.10:FF:000001">
    <property type="entry name" value="Siroheme synthase"/>
    <property type="match status" value="1"/>
</dbReference>
<keyword evidence="7" id="KW-0520">NAD</keyword>
<dbReference type="Pfam" id="PF00590">
    <property type="entry name" value="TP_methylase"/>
    <property type="match status" value="1"/>
</dbReference>
<dbReference type="GO" id="GO:0043115">
    <property type="term" value="F:precorrin-2 dehydrogenase activity"/>
    <property type="evidence" value="ECO:0007669"/>
    <property type="project" value="UniProtKB-EC"/>
</dbReference>
<dbReference type="GO" id="GO:0009236">
    <property type="term" value="P:cobalamin biosynthetic process"/>
    <property type="evidence" value="ECO:0007669"/>
    <property type="project" value="UniProtKB-KW"/>
</dbReference>
<evidence type="ECO:0000259" key="14">
    <source>
        <dbReference type="Pfam" id="PF14824"/>
    </source>
</evidence>
<feature type="domain" description="Siroheme synthase central" evidence="14">
    <location>
        <begin position="124"/>
        <end position="145"/>
    </location>
</feature>
<name>A0A1J5RTD0_9ZZZZ</name>
<evidence type="ECO:0000256" key="11">
    <source>
        <dbReference type="ARBA" id="ARBA00047561"/>
    </source>
</evidence>
<gene>
    <name evidence="15" type="primary">cysG_9</name>
    <name evidence="15" type="ORF">GALL_227150</name>
</gene>
<dbReference type="InterPro" id="IPR014777">
    <property type="entry name" value="4pyrrole_Mease_sub1"/>
</dbReference>
<dbReference type="Gene3D" id="3.30.950.10">
    <property type="entry name" value="Methyltransferase, Cobalt-precorrin-4 Transmethylase, Domain 2"/>
    <property type="match status" value="1"/>
</dbReference>
<proteinExistence type="inferred from homology"/>
<dbReference type="AlphaFoldDB" id="A0A1J5RTD0"/>
<comment type="pathway">
    <text evidence="1">Porphyrin-containing compound metabolism; siroheme biosynthesis; sirohydrochlorin from precorrin-2: step 1/1.</text>
</comment>
<evidence type="ECO:0000256" key="7">
    <source>
        <dbReference type="ARBA" id="ARBA00023027"/>
    </source>
</evidence>
<sequence length="463" mass="50121">MQALPIFINITGRLCVVVGGGDVASRKVVTLLKANAAVTVVSPELCLELQALVDAKTIQYTPTTYTAGQLQGACLVIAATDDTAVNEAVSRDAKLQNIPVNVVDCPALCTFTMASIVERSPVVIAISSEGKAPVLARHIRSRIETMLPAGYGRIATIAGEFRNKVKAKFKTSQERRIFWEDVLQGPIVERILSGQEEAARQALNAVLAETSDVTHHGEVYLVGAGPGDPDLLTFRALRFMQQCDVCVYDKLVSAEVMELVRRDAELIYVGKARDQHTLPQEEINVLLANLAKQGKRVLRLKGGDPFIFGRGGEEIETLMEHGVPFQVVPGITAANGVSSYAGIPLTHRDYSQACLFITGHLKNGVLDLDWAAMSRPRQTVVIYMGLVGMAEICKQLLVHGVSPDMPAAVVQQGTTQHQRVVVATVSDLADKVSAANIKAPCLTIIGEVVRLREKLNWFEPGIK</sequence>
<evidence type="ECO:0000256" key="8">
    <source>
        <dbReference type="ARBA" id="ARBA00023239"/>
    </source>
</evidence>
<dbReference type="Gene3D" id="3.30.160.110">
    <property type="entry name" value="Siroheme synthase, domain 2"/>
    <property type="match status" value="1"/>
</dbReference>
<dbReference type="CDD" id="cd11642">
    <property type="entry name" value="SUMT"/>
    <property type="match status" value="1"/>
</dbReference>
<dbReference type="UniPathway" id="UPA00262">
    <property type="reaction ID" value="UER00222"/>
</dbReference>
<dbReference type="GO" id="GO:0019354">
    <property type="term" value="P:siroheme biosynthetic process"/>
    <property type="evidence" value="ECO:0007669"/>
    <property type="project" value="UniProtKB-UniPathway"/>
</dbReference>
<dbReference type="GO" id="GO:0051287">
    <property type="term" value="F:NAD binding"/>
    <property type="evidence" value="ECO:0007669"/>
    <property type="project" value="InterPro"/>
</dbReference>
<dbReference type="SUPFAM" id="SSF75615">
    <property type="entry name" value="Siroheme synthase middle domains-like"/>
    <property type="match status" value="1"/>
</dbReference>
<keyword evidence="8" id="KW-0456">Lyase</keyword>
<dbReference type="InterPro" id="IPR014776">
    <property type="entry name" value="4pyrrole_Mease_sub2"/>
</dbReference>
<dbReference type="Gene3D" id="3.40.50.720">
    <property type="entry name" value="NAD(P)-binding Rossmann-like Domain"/>
    <property type="match status" value="1"/>
</dbReference>
<dbReference type="Gene3D" id="1.10.8.210">
    <property type="entry name" value="Sirohaem synthase, dimerisation domain"/>
    <property type="match status" value="1"/>
</dbReference>
<comment type="catalytic activity">
    <reaction evidence="11">
        <text>precorrin-2 + NAD(+) = sirohydrochlorin + NADH + 2 H(+)</text>
        <dbReference type="Rhea" id="RHEA:15613"/>
        <dbReference type="ChEBI" id="CHEBI:15378"/>
        <dbReference type="ChEBI" id="CHEBI:57540"/>
        <dbReference type="ChEBI" id="CHEBI:57945"/>
        <dbReference type="ChEBI" id="CHEBI:58351"/>
        <dbReference type="ChEBI" id="CHEBI:58827"/>
        <dbReference type="EC" id="1.3.1.76"/>
    </reaction>
</comment>
<keyword evidence="9" id="KW-0627">Porphyrin biosynthesis</keyword>
<keyword evidence="5" id="KW-0949">S-adenosyl-L-methionine</keyword>
<dbReference type="FunFam" id="3.30.950.10:FF:000001">
    <property type="entry name" value="Siroheme synthase"/>
    <property type="match status" value="1"/>
</dbReference>